<dbReference type="EMBL" id="CP035485">
    <property type="protein sequence ID" value="QDI92257.1"/>
    <property type="molecule type" value="Genomic_DNA"/>
</dbReference>
<evidence type="ECO:0000259" key="6">
    <source>
        <dbReference type="PROSITE" id="PS50893"/>
    </source>
</evidence>
<evidence type="ECO:0000256" key="3">
    <source>
        <dbReference type="ARBA" id="ARBA00022741"/>
    </source>
</evidence>
<dbReference type="GO" id="GO:0016887">
    <property type="term" value="F:ATP hydrolysis activity"/>
    <property type="evidence" value="ECO:0007669"/>
    <property type="project" value="InterPro"/>
</dbReference>
<dbReference type="InterPro" id="IPR052156">
    <property type="entry name" value="BCAA_Transport_ATP-bd_LivF"/>
</dbReference>
<dbReference type="OrthoDB" id="9776369at2"/>
<name>A0A514LK76_9BACI</name>
<evidence type="ECO:0000313" key="8">
    <source>
        <dbReference type="Proteomes" id="UP000319756"/>
    </source>
</evidence>
<accession>A0A514LK76</accession>
<feature type="domain" description="ABC transporter" evidence="6">
    <location>
        <begin position="2"/>
        <end position="230"/>
    </location>
</feature>
<keyword evidence="5" id="KW-0029">Amino-acid transport</keyword>
<dbReference type="KEGG" id="sale:EPH95_14535"/>
<dbReference type="InterPro" id="IPR003439">
    <property type="entry name" value="ABC_transporter-like_ATP-bd"/>
</dbReference>
<reference evidence="8" key="1">
    <citation type="submission" date="2019-01" db="EMBL/GenBank/DDBJ databases">
        <title>Genomic analysis of Salicibibacter sp. NKC3-5.</title>
        <authorList>
            <person name="Oh Y.J."/>
        </authorList>
    </citation>
    <scope>NUCLEOTIDE SEQUENCE [LARGE SCALE GENOMIC DNA]</scope>
    <source>
        <strain evidence="8">NKC3-5</strain>
    </source>
</reference>
<keyword evidence="3" id="KW-0547">Nucleotide-binding</keyword>
<dbReference type="RefSeq" id="WP_142090767.1">
    <property type="nucleotide sequence ID" value="NZ_CP035485.1"/>
</dbReference>
<dbReference type="GO" id="GO:0015658">
    <property type="term" value="F:branched-chain amino acid transmembrane transporter activity"/>
    <property type="evidence" value="ECO:0007669"/>
    <property type="project" value="TreeGrafter"/>
</dbReference>
<dbReference type="GO" id="GO:0005524">
    <property type="term" value="F:ATP binding"/>
    <property type="evidence" value="ECO:0007669"/>
    <property type="project" value="UniProtKB-KW"/>
</dbReference>
<organism evidence="7 8">
    <name type="scientific">Salicibibacter halophilus</name>
    <dbReference type="NCBI Taxonomy" id="2502791"/>
    <lineage>
        <taxon>Bacteria</taxon>
        <taxon>Bacillati</taxon>
        <taxon>Bacillota</taxon>
        <taxon>Bacilli</taxon>
        <taxon>Bacillales</taxon>
        <taxon>Bacillaceae</taxon>
        <taxon>Salicibibacter</taxon>
    </lineage>
</organism>
<keyword evidence="2" id="KW-0813">Transport</keyword>
<keyword evidence="4 7" id="KW-0067">ATP-binding</keyword>
<dbReference type="InterPro" id="IPR027417">
    <property type="entry name" value="P-loop_NTPase"/>
</dbReference>
<proteinExistence type="inferred from homology"/>
<evidence type="ECO:0000256" key="1">
    <source>
        <dbReference type="ARBA" id="ARBA00005417"/>
    </source>
</evidence>
<comment type="similarity">
    <text evidence="1">Belongs to the ABC transporter superfamily.</text>
</comment>
<gene>
    <name evidence="7" type="primary">urtE</name>
    <name evidence="7" type="ORF">EPH95_14535</name>
</gene>
<dbReference type="AlphaFoldDB" id="A0A514LK76"/>
<evidence type="ECO:0000256" key="4">
    <source>
        <dbReference type="ARBA" id="ARBA00022840"/>
    </source>
</evidence>
<dbReference type="CDD" id="cd03224">
    <property type="entry name" value="ABC_TM1139_LivF_branched"/>
    <property type="match status" value="1"/>
</dbReference>
<dbReference type="PANTHER" id="PTHR43820:SF5">
    <property type="entry name" value="HIGH-AFFINITY BRANCHED-CHAIN AMINO ACID TRANSPORT ATP-BINDING PROTEIN"/>
    <property type="match status" value="1"/>
</dbReference>
<dbReference type="PROSITE" id="PS50893">
    <property type="entry name" value="ABC_TRANSPORTER_2"/>
    <property type="match status" value="1"/>
</dbReference>
<evidence type="ECO:0000313" key="7">
    <source>
        <dbReference type="EMBL" id="QDI92257.1"/>
    </source>
</evidence>
<sequence length="230" mass="25497">MLKSTNLEVGYGESVVVRNGSLEVKKGQVVCLMGRNGVGKSTLMKGIMGVLKPTQGHLYYNGESIIESLPTKRAHRGFGYVPQGREIFGTLTVQENLLIGLESNGTKQKTVPEWIYDYFPDLKEMKNRKGGDLSGGQQQQLAIGRALAANPNLLLLDEPTEGIQPNIVADIQDIIENIKSKQKDLSILLIEQSVDFARRIADYYYIMDNGKIVYEGGELKEKDTQHLLGI</sequence>
<evidence type="ECO:0000256" key="2">
    <source>
        <dbReference type="ARBA" id="ARBA00022448"/>
    </source>
</evidence>
<dbReference type="InterPro" id="IPR017780">
    <property type="entry name" value="ABC_transptr_urea_ATP-bd_UrtE"/>
</dbReference>
<dbReference type="InterPro" id="IPR003593">
    <property type="entry name" value="AAA+_ATPase"/>
</dbReference>
<dbReference type="SMART" id="SM00382">
    <property type="entry name" value="AAA"/>
    <property type="match status" value="1"/>
</dbReference>
<dbReference type="NCBIfam" id="TIGR03410">
    <property type="entry name" value="urea_trans_UrtE"/>
    <property type="match status" value="1"/>
</dbReference>
<evidence type="ECO:0000256" key="5">
    <source>
        <dbReference type="ARBA" id="ARBA00022970"/>
    </source>
</evidence>
<dbReference type="Pfam" id="PF00005">
    <property type="entry name" value="ABC_tran"/>
    <property type="match status" value="1"/>
</dbReference>
<dbReference type="Gene3D" id="3.40.50.300">
    <property type="entry name" value="P-loop containing nucleotide triphosphate hydrolases"/>
    <property type="match status" value="1"/>
</dbReference>
<dbReference type="SUPFAM" id="SSF52540">
    <property type="entry name" value="P-loop containing nucleoside triphosphate hydrolases"/>
    <property type="match status" value="1"/>
</dbReference>
<protein>
    <submittedName>
        <fullName evidence="7">Urea ABC transporter ATP-binding subunit UrtE</fullName>
    </submittedName>
</protein>
<dbReference type="PANTHER" id="PTHR43820">
    <property type="entry name" value="HIGH-AFFINITY BRANCHED-CHAIN AMINO ACID TRANSPORT ATP-BINDING PROTEIN LIVF"/>
    <property type="match status" value="1"/>
</dbReference>
<dbReference type="Proteomes" id="UP000319756">
    <property type="component" value="Chromosome"/>
</dbReference>
<dbReference type="GO" id="GO:0015807">
    <property type="term" value="P:L-amino acid transport"/>
    <property type="evidence" value="ECO:0007669"/>
    <property type="project" value="TreeGrafter"/>
</dbReference>
<keyword evidence="8" id="KW-1185">Reference proteome</keyword>